<dbReference type="EC" id="2.7.13.3" evidence="2"/>
<dbReference type="SUPFAM" id="SSF52172">
    <property type="entry name" value="CheY-like"/>
    <property type="match status" value="1"/>
</dbReference>
<gene>
    <name evidence="9" type="ORF">GETHPA_12340</name>
</gene>
<keyword evidence="5" id="KW-0472">Membrane</keyword>
<name>A0ABQ5Q5U4_9BACT</name>
<feature type="domain" description="PAS" evidence="8">
    <location>
        <begin position="83"/>
        <end position="152"/>
    </location>
</feature>
<accession>A0ABQ5Q5U4</accession>
<evidence type="ECO:0000259" key="6">
    <source>
        <dbReference type="PROSITE" id="PS50109"/>
    </source>
</evidence>
<protein>
    <recommendedName>
        <fullName evidence="2">histidine kinase</fullName>
        <ecNumber evidence="2">2.7.13.3</ecNumber>
    </recommendedName>
</protein>
<feature type="transmembrane region" description="Helical" evidence="5">
    <location>
        <begin position="15"/>
        <end position="37"/>
    </location>
</feature>
<proteinExistence type="predicted"/>
<evidence type="ECO:0000313" key="10">
    <source>
        <dbReference type="Proteomes" id="UP001165089"/>
    </source>
</evidence>
<dbReference type="Gene3D" id="3.40.50.2300">
    <property type="match status" value="1"/>
</dbReference>
<keyword evidence="5" id="KW-1133">Transmembrane helix</keyword>
<dbReference type="SUPFAM" id="SSF55874">
    <property type="entry name" value="ATPase domain of HSP90 chaperone/DNA topoisomerase II/histidine kinase"/>
    <property type="match status" value="1"/>
</dbReference>
<dbReference type="InterPro" id="IPR035965">
    <property type="entry name" value="PAS-like_dom_sf"/>
</dbReference>
<dbReference type="InterPro" id="IPR004358">
    <property type="entry name" value="Sig_transdc_His_kin-like_C"/>
</dbReference>
<keyword evidence="3 4" id="KW-0597">Phosphoprotein</keyword>
<evidence type="ECO:0000256" key="3">
    <source>
        <dbReference type="ARBA" id="ARBA00022553"/>
    </source>
</evidence>
<dbReference type="InterPro" id="IPR036890">
    <property type="entry name" value="HATPase_C_sf"/>
</dbReference>
<comment type="caution">
    <text evidence="9">The sequence shown here is derived from an EMBL/GenBank/DDBJ whole genome shotgun (WGS) entry which is preliminary data.</text>
</comment>
<dbReference type="SMART" id="SM00091">
    <property type="entry name" value="PAS"/>
    <property type="match status" value="1"/>
</dbReference>
<dbReference type="InterPro" id="IPR003661">
    <property type="entry name" value="HisK_dim/P_dom"/>
</dbReference>
<dbReference type="InterPro" id="IPR011006">
    <property type="entry name" value="CheY-like_superfamily"/>
</dbReference>
<keyword evidence="10" id="KW-1185">Reference proteome</keyword>
<feature type="transmembrane region" description="Helical" evidence="5">
    <location>
        <begin position="49"/>
        <end position="66"/>
    </location>
</feature>
<dbReference type="Pfam" id="PF02518">
    <property type="entry name" value="HATPase_c"/>
    <property type="match status" value="1"/>
</dbReference>
<evidence type="ECO:0000256" key="4">
    <source>
        <dbReference type="PROSITE-ProRule" id="PRU00169"/>
    </source>
</evidence>
<dbReference type="NCBIfam" id="TIGR00229">
    <property type="entry name" value="sensory_box"/>
    <property type="match status" value="1"/>
</dbReference>
<dbReference type="InterPro" id="IPR036097">
    <property type="entry name" value="HisK_dim/P_sf"/>
</dbReference>
<dbReference type="PRINTS" id="PR00344">
    <property type="entry name" value="BCTRLSENSOR"/>
</dbReference>
<dbReference type="SUPFAM" id="SSF47384">
    <property type="entry name" value="Homodimeric domain of signal transducing histidine kinase"/>
    <property type="match status" value="1"/>
</dbReference>
<dbReference type="PANTHER" id="PTHR43065:SF42">
    <property type="entry name" value="TWO-COMPONENT SENSOR PPRA"/>
    <property type="match status" value="1"/>
</dbReference>
<dbReference type="RefSeq" id="WP_285723715.1">
    <property type="nucleotide sequence ID" value="NZ_BSDD01000002.1"/>
</dbReference>
<dbReference type="SMART" id="SM00387">
    <property type="entry name" value="HATPase_c"/>
    <property type="match status" value="1"/>
</dbReference>
<dbReference type="InterPro" id="IPR005467">
    <property type="entry name" value="His_kinase_dom"/>
</dbReference>
<dbReference type="Proteomes" id="UP001165089">
    <property type="component" value="Unassembled WGS sequence"/>
</dbReference>
<evidence type="ECO:0000259" key="7">
    <source>
        <dbReference type="PROSITE" id="PS50110"/>
    </source>
</evidence>
<sequence length="572" mass="61537">MPQPAPSRNPARRIVVLYVLTAAAWILLSDRAVALIAPDVAQAARLSTLKGWAFVAFTATLLYAFIRRSFQQELATRDILAASEARFAKAFRSNPSAGTITREADGLFVAANERFCALIGLPAERILGRTPADLALYVDPGARARILADLQEQGSLRDVEVQLRSASGEVMEVVLSIERILLEGEPCILTAFHDVTAQKRHEAERQRLEAEVQHIHKLESLGTLAGGIAHDMNNILGAVMGVASLVQDQHRGDPALAKDMDTLLRAAARGRDLVKGLTDFARKDMQEPRPTDLNEILSQEADLLRRTTRQKVEIILDLHPGLPAVMGDAGSLSNALMNLCVNAVDAMPEGGQLRLASRLLPSAEVQVSVADTGSGMPPAVLKRATDPFFTTKPKGQGTGLGLSLTYSIVQAHHGRMEIRSEPGQGTEILLRFPPAAPGDLPACPSATPSKAPPREILLVDDDELLQIAVPPMLAARGHRVTVAGSGPEALARLSRGPLPGLLLLDVNMPGMDGLEVFHRVREQHPRLPVLFVTGLKDPRLDPILQADPAVGYLPKPFTLAELEARLAALPAP</sequence>
<dbReference type="Pfam" id="PF08448">
    <property type="entry name" value="PAS_4"/>
    <property type="match status" value="1"/>
</dbReference>
<dbReference type="EMBL" id="BSDD01000002">
    <property type="protein sequence ID" value="GLH69701.1"/>
    <property type="molecule type" value="Genomic_DNA"/>
</dbReference>
<reference evidence="9 10" key="1">
    <citation type="journal article" date="2023" name="Antonie Van Leeuwenhoek">
        <title>Mesoterricola silvestris gen. nov., sp. nov., Mesoterricola sediminis sp. nov., Geothrix oryzae sp. nov., Geothrix edaphica sp. nov., Geothrix rubra sp. nov., and Geothrix limicola sp. nov., six novel members of Acidobacteriota isolated from soils.</title>
        <authorList>
            <person name="Itoh H."/>
            <person name="Sugisawa Y."/>
            <person name="Mise K."/>
            <person name="Xu Z."/>
            <person name="Kuniyasu M."/>
            <person name="Ushijima N."/>
            <person name="Kawano K."/>
            <person name="Kobayashi E."/>
            <person name="Shiratori Y."/>
            <person name="Masuda Y."/>
            <person name="Senoo K."/>
        </authorList>
    </citation>
    <scope>NUCLEOTIDE SEQUENCE [LARGE SCALE GENOMIC DNA]</scope>
    <source>
        <strain evidence="9 10">Red803</strain>
    </source>
</reference>
<dbReference type="PANTHER" id="PTHR43065">
    <property type="entry name" value="SENSOR HISTIDINE KINASE"/>
    <property type="match status" value="1"/>
</dbReference>
<evidence type="ECO:0000259" key="8">
    <source>
        <dbReference type="PROSITE" id="PS50112"/>
    </source>
</evidence>
<organism evidence="9 10">
    <name type="scientific">Geothrix rubra</name>
    <dbReference type="NCBI Taxonomy" id="2927977"/>
    <lineage>
        <taxon>Bacteria</taxon>
        <taxon>Pseudomonadati</taxon>
        <taxon>Acidobacteriota</taxon>
        <taxon>Holophagae</taxon>
        <taxon>Holophagales</taxon>
        <taxon>Holophagaceae</taxon>
        <taxon>Geothrix</taxon>
    </lineage>
</organism>
<evidence type="ECO:0000256" key="2">
    <source>
        <dbReference type="ARBA" id="ARBA00012438"/>
    </source>
</evidence>
<dbReference type="SMART" id="SM00448">
    <property type="entry name" value="REC"/>
    <property type="match status" value="1"/>
</dbReference>
<dbReference type="InterPro" id="IPR001789">
    <property type="entry name" value="Sig_transdc_resp-reg_receiver"/>
</dbReference>
<dbReference type="InterPro" id="IPR003594">
    <property type="entry name" value="HATPase_dom"/>
</dbReference>
<feature type="domain" description="Histidine kinase" evidence="6">
    <location>
        <begin position="227"/>
        <end position="436"/>
    </location>
</feature>
<dbReference type="SMART" id="SM00388">
    <property type="entry name" value="HisKA"/>
    <property type="match status" value="1"/>
</dbReference>
<keyword evidence="5" id="KW-0812">Transmembrane</keyword>
<dbReference type="Gene3D" id="3.30.565.10">
    <property type="entry name" value="Histidine kinase-like ATPase, C-terminal domain"/>
    <property type="match status" value="1"/>
</dbReference>
<evidence type="ECO:0000256" key="1">
    <source>
        <dbReference type="ARBA" id="ARBA00000085"/>
    </source>
</evidence>
<dbReference type="SUPFAM" id="SSF55785">
    <property type="entry name" value="PYP-like sensor domain (PAS domain)"/>
    <property type="match status" value="1"/>
</dbReference>
<dbReference type="Gene3D" id="1.10.287.130">
    <property type="match status" value="1"/>
</dbReference>
<dbReference type="CDD" id="cd00156">
    <property type="entry name" value="REC"/>
    <property type="match status" value="1"/>
</dbReference>
<feature type="modified residue" description="4-aspartylphosphate" evidence="4">
    <location>
        <position position="505"/>
    </location>
</feature>
<dbReference type="PROSITE" id="PS50112">
    <property type="entry name" value="PAS"/>
    <property type="match status" value="1"/>
</dbReference>
<dbReference type="InterPro" id="IPR000014">
    <property type="entry name" value="PAS"/>
</dbReference>
<comment type="catalytic activity">
    <reaction evidence="1">
        <text>ATP + protein L-histidine = ADP + protein N-phospho-L-histidine.</text>
        <dbReference type="EC" id="2.7.13.3"/>
    </reaction>
</comment>
<evidence type="ECO:0000256" key="5">
    <source>
        <dbReference type="SAM" id="Phobius"/>
    </source>
</evidence>
<dbReference type="CDD" id="cd00130">
    <property type="entry name" value="PAS"/>
    <property type="match status" value="1"/>
</dbReference>
<dbReference type="Pfam" id="PF00512">
    <property type="entry name" value="HisKA"/>
    <property type="match status" value="1"/>
</dbReference>
<dbReference type="PROSITE" id="PS50110">
    <property type="entry name" value="RESPONSE_REGULATORY"/>
    <property type="match status" value="1"/>
</dbReference>
<feature type="domain" description="Response regulatory" evidence="7">
    <location>
        <begin position="455"/>
        <end position="570"/>
    </location>
</feature>
<evidence type="ECO:0000313" key="9">
    <source>
        <dbReference type="EMBL" id="GLH69701.1"/>
    </source>
</evidence>
<dbReference type="PROSITE" id="PS50109">
    <property type="entry name" value="HIS_KIN"/>
    <property type="match status" value="1"/>
</dbReference>
<dbReference type="Gene3D" id="3.30.450.20">
    <property type="entry name" value="PAS domain"/>
    <property type="match status" value="1"/>
</dbReference>
<dbReference type="Pfam" id="PF00072">
    <property type="entry name" value="Response_reg"/>
    <property type="match status" value="1"/>
</dbReference>
<dbReference type="InterPro" id="IPR013656">
    <property type="entry name" value="PAS_4"/>
</dbReference>